<dbReference type="RefSeq" id="WP_273632809.1">
    <property type="nucleotide sequence ID" value="NZ_CP117167.1"/>
</dbReference>
<feature type="transmembrane region" description="Helical" evidence="1">
    <location>
        <begin position="140"/>
        <end position="162"/>
    </location>
</feature>
<sequence>MLLRIFSTNSLYMGAIFGGLVNSSATVAEMSTRVETAGLSRKMTTLCLLTTIAMFARNLVLVVLFSPASLTATLMPLVAMSLVSTLWIWNDNFKTNQEAHPTIAIQLDSPIAITKVLWFGLLFVIIQVGGTLLTKVFGGYGMLATGIFGGLVSSASTTVAAATMASHGKVTASIAGDVAVLSSLASTVINLPIVWRTVKDKAVVKNLTIELITVMVTGIAVVILDRVFEFSDFLLKH</sequence>
<feature type="transmembrane region" description="Helical" evidence="1">
    <location>
        <begin position="70"/>
        <end position="89"/>
    </location>
</feature>
<feature type="transmembrane region" description="Helical" evidence="1">
    <location>
        <begin position="207"/>
        <end position="228"/>
    </location>
</feature>
<name>A0ABY7TDY1_9SPHI</name>
<organism evidence="3 4">
    <name type="scientific">Mucilaginibacter jinjuensis</name>
    <dbReference type="NCBI Taxonomy" id="1176721"/>
    <lineage>
        <taxon>Bacteria</taxon>
        <taxon>Pseudomonadati</taxon>
        <taxon>Bacteroidota</taxon>
        <taxon>Sphingobacteriia</taxon>
        <taxon>Sphingobacteriales</taxon>
        <taxon>Sphingobacteriaceae</taxon>
        <taxon>Mucilaginibacter</taxon>
    </lineage>
</organism>
<accession>A0ABY7TDY1</accession>
<dbReference type="PANTHER" id="PTHR39084">
    <property type="entry name" value="MEMBRANE PROTEIN-RELATED"/>
    <property type="match status" value="1"/>
</dbReference>
<reference evidence="3 4" key="1">
    <citation type="submission" date="2023-02" db="EMBL/GenBank/DDBJ databases">
        <title>Genome sequence of Mucilaginibacter jinjuensis strain KACC 16571.</title>
        <authorList>
            <person name="Kim S."/>
            <person name="Heo J."/>
            <person name="Kwon S.-W."/>
        </authorList>
    </citation>
    <scope>NUCLEOTIDE SEQUENCE [LARGE SCALE GENOMIC DNA]</scope>
    <source>
        <strain evidence="3 4">KACC 16571</strain>
    </source>
</reference>
<evidence type="ECO:0000313" key="4">
    <source>
        <dbReference type="Proteomes" id="UP001216139"/>
    </source>
</evidence>
<dbReference type="EMBL" id="CP117167">
    <property type="protein sequence ID" value="WCT14349.1"/>
    <property type="molecule type" value="Genomic_DNA"/>
</dbReference>
<dbReference type="Proteomes" id="UP001216139">
    <property type="component" value="Chromosome"/>
</dbReference>
<gene>
    <name evidence="3" type="ORF">PQO05_10435</name>
</gene>
<feature type="transmembrane region" description="Helical" evidence="1">
    <location>
        <begin position="174"/>
        <end position="195"/>
    </location>
</feature>
<evidence type="ECO:0000259" key="2">
    <source>
        <dbReference type="Pfam" id="PF13194"/>
    </source>
</evidence>
<evidence type="ECO:0000256" key="1">
    <source>
        <dbReference type="SAM" id="Phobius"/>
    </source>
</evidence>
<keyword evidence="1" id="KW-0812">Transmembrane</keyword>
<dbReference type="Pfam" id="PF13194">
    <property type="entry name" value="DUF4010"/>
    <property type="match status" value="1"/>
</dbReference>
<keyword evidence="4" id="KW-1185">Reference proteome</keyword>
<keyword evidence="1" id="KW-1133">Transmembrane helix</keyword>
<dbReference type="InterPro" id="IPR025105">
    <property type="entry name" value="DUF4010"/>
</dbReference>
<evidence type="ECO:0000313" key="3">
    <source>
        <dbReference type="EMBL" id="WCT14349.1"/>
    </source>
</evidence>
<feature type="domain" description="DUF4010" evidence="2">
    <location>
        <begin position="2"/>
        <end position="195"/>
    </location>
</feature>
<proteinExistence type="predicted"/>
<protein>
    <submittedName>
        <fullName evidence="3">DUF4010 domain-containing protein</fullName>
    </submittedName>
</protein>
<keyword evidence="1" id="KW-0472">Membrane</keyword>
<dbReference type="PANTHER" id="PTHR39084:SF1">
    <property type="entry name" value="DUF4010 DOMAIN-CONTAINING PROTEIN"/>
    <property type="match status" value="1"/>
</dbReference>